<reference evidence="2 3" key="1">
    <citation type="submission" date="2009-11" db="EMBL/GenBank/DDBJ databases">
        <title>Annotation of Allomyces macrogynus ATCC 38327.</title>
        <authorList>
            <consortium name="The Broad Institute Genome Sequencing Platform"/>
            <person name="Russ C."/>
            <person name="Cuomo C."/>
            <person name="Burger G."/>
            <person name="Gray M.W."/>
            <person name="Holland P.W.H."/>
            <person name="King N."/>
            <person name="Lang F.B.F."/>
            <person name="Roger A.J."/>
            <person name="Ruiz-Trillo I."/>
            <person name="Young S.K."/>
            <person name="Zeng Q."/>
            <person name="Gargeya S."/>
            <person name="Fitzgerald M."/>
            <person name="Haas B."/>
            <person name="Abouelleil A."/>
            <person name="Alvarado L."/>
            <person name="Arachchi H.M."/>
            <person name="Berlin A."/>
            <person name="Chapman S.B."/>
            <person name="Gearin G."/>
            <person name="Goldberg J."/>
            <person name="Griggs A."/>
            <person name="Gujja S."/>
            <person name="Hansen M."/>
            <person name="Heiman D."/>
            <person name="Howarth C."/>
            <person name="Larimer J."/>
            <person name="Lui A."/>
            <person name="MacDonald P.J.P."/>
            <person name="McCowen C."/>
            <person name="Montmayeur A."/>
            <person name="Murphy C."/>
            <person name="Neiman D."/>
            <person name="Pearson M."/>
            <person name="Priest M."/>
            <person name="Roberts A."/>
            <person name="Saif S."/>
            <person name="Shea T."/>
            <person name="Sisk P."/>
            <person name="Stolte C."/>
            <person name="Sykes S."/>
            <person name="Wortman J."/>
            <person name="Nusbaum C."/>
            <person name="Birren B."/>
        </authorList>
    </citation>
    <scope>NUCLEOTIDE SEQUENCE [LARGE SCALE GENOMIC DNA]</scope>
    <source>
        <strain evidence="2 3">ATCC 38327</strain>
    </source>
</reference>
<dbReference type="eggNOG" id="ENOG502T6TR">
    <property type="taxonomic scope" value="Eukaryota"/>
</dbReference>
<proteinExistence type="predicted"/>
<evidence type="ECO:0000313" key="2">
    <source>
        <dbReference type="EMBL" id="KNE61624.1"/>
    </source>
</evidence>
<feature type="compositionally biased region" description="Polar residues" evidence="1">
    <location>
        <begin position="83"/>
        <end position="92"/>
    </location>
</feature>
<dbReference type="PANTHER" id="PTHR22146">
    <property type="entry name" value="CAT EYE SYNDROME CRITICAL REGION PROTEIN 6"/>
    <property type="match status" value="1"/>
</dbReference>
<dbReference type="Proteomes" id="UP000054350">
    <property type="component" value="Unassembled WGS sequence"/>
</dbReference>
<feature type="region of interest" description="Disordered" evidence="1">
    <location>
        <begin position="63"/>
        <end position="92"/>
    </location>
</feature>
<evidence type="ECO:0000256" key="1">
    <source>
        <dbReference type="SAM" id="MobiDB-lite"/>
    </source>
</evidence>
<keyword evidence="3" id="KW-1185">Reference proteome</keyword>
<dbReference type="PANTHER" id="PTHR22146:SF8">
    <property type="entry name" value="PROTEIN FAM166B"/>
    <property type="match status" value="1"/>
</dbReference>
<feature type="region of interest" description="Disordered" evidence="1">
    <location>
        <begin position="438"/>
        <end position="475"/>
    </location>
</feature>
<dbReference type="VEuPathDB" id="FungiDB:AMAG_06434"/>
<dbReference type="OrthoDB" id="2019884at2759"/>
<gene>
    <name evidence="2" type="ORF">AMAG_06434</name>
</gene>
<name>A0A0L0SGP8_ALLM3</name>
<accession>A0A0L0SGP8</accession>
<dbReference type="EMBL" id="GG745338">
    <property type="protein sequence ID" value="KNE61624.1"/>
    <property type="molecule type" value="Genomic_DNA"/>
</dbReference>
<reference evidence="2 3" key="2">
    <citation type="submission" date="2009-11" db="EMBL/GenBank/DDBJ databases">
        <title>The Genome Sequence of Allomyces macrogynus strain ATCC 38327.</title>
        <authorList>
            <consortium name="The Broad Institute Genome Sequencing Platform"/>
            <person name="Russ C."/>
            <person name="Cuomo C."/>
            <person name="Shea T."/>
            <person name="Young S.K."/>
            <person name="Zeng Q."/>
            <person name="Koehrsen M."/>
            <person name="Haas B."/>
            <person name="Borodovsky M."/>
            <person name="Guigo R."/>
            <person name="Alvarado L."/>
            <person name="Berlin A."/>
            <person name="Borenstein D."/>
            <person name="Chen Z."/>
            <person name="Engels R."/>
            <person name="Freedman E."/>
            <person name="Gellesch M."/>
            <person name="Goldberg J."/>
            <person name="Griggs A."/>
            <person name="Gujja S."/>
            <person name="Heiman D."/>
            <person name="Hepburn T."/>
            <person name="Howarth C."/>
            <person name="Jen D."/>
            <person name="Larson L."/>
            <person name="Lewis B."/>
            <person name="Mehta T."/>
            <person name="Park D."/>
            <person name="Pearson M."/>
            <person name="Roberts A."/>
            <person name="Saif S."/>
            <person name="Shenoy N."/>
            <person name="Sisk P."/>
            <person name="Stolte C."/>
            <person name="Sykes S."/>
            <person name="Walk T."/>
            <person name="White J."/>
            <person name="Yandava C."/>
            <person name="Burger G."/>
            <person name="Gray M.W."/>
            <person name="Holland P.W.H."/>
            <person name="King N."/>
            <person name="Lang F.B.F."/>
            <person name="Roger A.J."/>
            <person name="Ruiz-Trillo I."/>
            <person name="Lander E."/>
            <person name="Nusbaum C."/>
        </authorList>
    </citation>
    <scope>NUCLEOTIDE SEQUENCE [LARGE SCALE GENOMIC DNA]</scope>
    <source>
        <strain evidence="2 3">ATCC 38327</strain>
    </source>
</reference>
<protein>
    <submittedName>
        <fullName evidence="2">Uncharacterized protein</fullName>
    </submittedName>
</protein>
<organism evidence="2 3">
    <name type="scientific">Allomyces macrogynus (strain ATCC 38327)</name>
    <name type="common">Allomyces javanicus var. macrogynus</name>
    <dbReference type="NCBI Taxonomy" id="578462"/>
    <lineage>
        <taxon>Eukaryota</taxon>
        <taxon>Fungi</taxon>
        <taxon>Fungi incertae sedis</taxon>
        <taxon>Blastocladiomycota</taxon>
        <taxon>Blastocladiomycetes</taxon>
        <taxon>Blastocladiales</taxon>
        <taxon>Blastocladiaceae</taxon>
        <taxon>Allomyces</taxon>
    </lineage>
</organism>
<sequence>MCCVDQTCTSGAVLERPEVVVDVPESSRTLAHHASCKLGQRRHDHFHLPALPAFAVNPAALLPRRRSPPRSSAPTSGLRPSQPRLTPNTTSLPLRCIPEPSAALSVGSSRISSRHCTLRCWIAQVGPLPGSDCTMAVNDARANFPALSPAPGAPLPVTPDAVAKAGFVQFAPWHNHHHDRAPGAPGGDRFTFPPVPGYTGFVPRSREHFGKSYAVTTLAALQSFEHMISTKDRLPPKTAEIGQAIQNTPVWVGGNAMSGAGSHGAGPVWLNATAAMRAPVAGAALTTSTSEAQAAPARAPPEAVVVARIRQNNAAAVVATGRVAADLQKRQRAGELQAQCSSDHRIPGTTTFISRERSRFGEQYQKSAAAAMAEFKAVDRDYDQHLRELERDGATLPGPAAVAAVLASAKTVEGRAGVATTTDPQHVHWLLYGSKGGQNGPALASPAKAKPTGPPPGTTSTSKYIPGYTGNPGRQGFKNESRAMDIGAFATPDPEKVTVSGLPPKDLAVNSPIPGYKGFLPLYQTCGERSFGQSSKKCISEFKNMLHDRHMPLGAATLKMPVQGWGGASGAAALDQHGHEQ</sequence>
<evidence type="ECO:0000313" key="3">
    <source>
        <dbReference type="Proteomes" id="UP000054350"/>
    </source>
</evidence>
<dbReference type="AlphaFoldDB" id="A0A0L0SGP8"/>